<keyword evidence="3" id="KW-1185">Reference proteome</keyword>
<dbReference type="AlphaFoldDB" id="A0A242A3F3"/>
<dbReference type="Pfam" id="PF07997">
    <property type="entry name" value="DUF1694"/>
    <property type="match status" value="1"/>
</dbReference>
<accession>A0A242A3F3</accession>
<organism evidence="2 3">
    <name type="scientific">Candidatus Enterococcus testudinis</name>
    <dbReference type="NCBI Taxonomy" id="1834191"/>
    <lineage>
        <taxon>Bacteria</taxon>
        <taxon>Bacillati</taxon>
        <taxon>Bacillota</taxon>
        <taxon>Bacilli</taxon>
        <taxon>Lactobacillales</taxon>
        <taxon>Enterococcaceae</taxon>
        <taxon>Enterococcus</taxon>
    </lineage>
</organism>
<reference evidence="2 3" key="1">
    <citation type="submission" date="2017-05" db="EMBL/GenBank/DDBJ databases">
        <title>The Genome Sequence of Enterococcus sp. 8G7_MSG3316.</title>
        <authorList>
            <consortium name="The Broad Institute Genomics Platform"/>
            <consortium name="The Broad Institute Genomic Center for Infectious Diseases"/>
            <person name="Earl A."/>
            <person name="Manson A."/>
            <person name="Schwartman J."/>
            <person name="Gilmore M."/>
            <person name="Abouelleil A."/>
            <person name="Cao P."/>
            <person name="Chapman S."/>
            <person name="Cusick C."/>
            <person name="Shea T."/>
            <person name="Young S."/>
            <person name="Neafsey D."/>
            <person name="Nusbaum C."/>
            <person name="Birren B."/>
        </authorList>
    </citation>
    <scope>NUCLEOTIDE SEQUENCE [LARGE SCALE GENOMIC DNA]</scope>
    <source>
        <strain evidence="2 3">8G7_MSG3316</strain>
    </source>
</reference>
<feature type="region of interest" description="Disordered" evidence="1">
    <location>
        <begin position="1"/>
        <end position="20"/>
    </location>
</feature>
<proteinExistence type="predicted"/>
<dbReference type="InterPro" id="IPR012543">
    <property type="entry name" value="DUF1694"/>
</dbReference>
<dbReference type="RefSeq" id="WP_086273331.1">
    <property type="nucleotide sequence ID" value="NZ_NGKU01000001.1"/>
</dbReference>
<feature type="compositionally biased region" description="Basic and acidic residues" evidence="1">
    <location>
        <begin position="1"/>
        <end position="10"/>
    </location>
</feature>
<sequence length="147" mass="16752">MADELEKRLDTGMYGTPRINPDEQRKYLGTFRERCYLSMTVAEMKKKDNQEILISALPNYPQQLVLLNGKLPESIQTAYLALLTKHQMDFRVVSDAQDAAPDSIGLLIAAKEAVNEAEIDIEKKYPKAPVAETKDTPKKSFWHNIFH</sequence>
<evidence type="ECO:0008006" key="4">
    <source>
        <dbReference type="Google" id="ProtNLM"/>
    </source>
</evidence>
<evidence type="ECO:0000313" key="3">
    <source>
        <dbReference type="Proteomes" id="UP000195043"/>
    </source>
</evidence>
<dbReference type="PIRSF" id="PIRSF034303">
    <property type="entry name" value="DUF1694"/>
    <property type="match status" value="1"/>
</dbReference>
<dbReference type="Proteomes" id="UP000195043">
    <property type="component" value="Unassembled WGS sequence"/>
</dbReference>
<evidence type="ECO:0000313" key="2">
    <source>
        <dbReference type="EMBL" id="OTN75261.1"/>
    </source>
</evidence>
<protein>
    <recommendedName>
        <fullName evidence="4">DUF1694 domain-containing protein</fullName>
    </recommendedName>
</protein>
<dbReference type="EMBL" id="NGKU01000001">
    <property type="protein sequence ID" value="OTN75261.1"/>
    <property type="molecule type" value="Genomic_DNA"/>
</dbReference>
<dbReference type="STRING" id="1834191.A5886_000331"/>
<dbReference type="InterPro" id="IPR029064">
    <property type="entry name" value="Ribosomal_eL30-like_sf"/>
</dbReference>
<dbReference type="Gene3D" id="3.30.1330.30">
    <property type="match status" value="1"/>
</dbReference>
<name>A0A242A3F3_9ENTE</name>
<gene>
    <name evidence="2" type="ORF">A5886_000331</name>
</gene>
<comment type="caution">
    <text evidence="2">The sequence shown here is derived from an EMBL/GenBank/DDBJ whole genome shotgun (WGS) entry which is preliminary data.</text>
</comment>
<dbReference type="SUPFAM" id="SSF160515">
    <property type="entry name" value="YueI-like"/>
    <property type="match status" value="1"/>
</dbReference>
<dbReference type="OrthoDB" id="95278at2"/>
<evidence type="ECO:0000256" key="1">
    <source>
        <dbReference type="SAM" id="MobiDB-lite"/>
    </source>
</evidence>